<evidence type="ECO:0000313" key="1">
    <source>
        <dbReference type="EMBL" id="KAI3779176.1"/>
    </source>
</evidence>
<keyword evidence="2" id="KW-1185">Reference proteome</keyword>
<accession>A0ACB9G7W6</accession>
<protein>
    <submittedName>
        <fullName evidence="1">Uncharacterized protein</fullName>
    </submittedName>
</protein>
<evidence type="ECO:0000313" key="2">
    <source>
        <dbReference type="Proteomes" id="UP001055811"/>
    </source>
</evidence>
<comment type="caution">
    <text evidence="1">The sequence shown here is derived from an EMBL/GenBank/DDBJ whole genome shotgun (WGS) entry which is preliminary data.</text>
</comment>
<gene>
    <name evidence="1" type="ORF">L2E82_08748</name>
</gene>
<reference evidence="2" key="1">
    <citation type="journal article" date="2022" name="Mol. Ecol. Resour.">
        <title>The genomes of chicory, endive, great burdock and yacon provide insights into Asteraceae palaeo-polyploidization history and plant inulin production.</title>
        <authorList>
            <person name="Fan W."/>
            <person name="Wang S."/>
            <person name="Wang H."/>
            <person name="Wang A."/>
            <person name="Jiang F."/>
            <person name="Liu H."/>
            <person name="Zhao H."/>
            <person name="Xu D."/>
            <person name="Zhang Y."/>
        </authorList>
    </citation>
    <scope>NUCLEOTIDE SEQUENCE [LARGE SCALE GENOMIC DNA]</scope>
    <source>
        <strain evidence="2">cv. Punajuju</strain>
    </source>
</reference>
<dbReference type="EMBL" id="CM042010">
    <property type="protein sequence ID" value="KAI3779176.1"/>
    <property type="molecule type" value="Genomic_DNA"/>
</dbReference>
<name>A0ACB9G7W6_CICIN</name>
<reference evidence="1 2" key="2">
    <citation type="journal article" date="2022" name="Mol. Ecol. Resour.">
        <title>The genomes of chicory, endive, great burdock and yacon provide insights into Asteraceae paleo-polyploidization history and plant inulin production.</title>
        <authorList>
            <person name="Fan W."/>
            <person name="Wang S."/>
            <person name="Wang H."/>
            <person name="Wang A."/>
            <person name="Jiang F."/>
            <person name="Liu H."/>
            <person name="Zhao H."/>
            <person name="Xu D."/>
            <person name="Zhang Y."/>
        </authorList>
    </citation>
    <scope>NUCLEOTIDE SEQUENCE [LARGE SCALE GENOMIC DNA]</scope>
    <source>
        <strain evidence="2">cv. Punajuju</strain>
        <tissue evidence="1">Leaves</tissue>
    </source>
</reference>
<organism evidence="1 2">
    <name type="scientific">Cichorium intybus</name>
    <name type="common">Chicory</name>
    <dbReference type="NCBI Taxonomy" id="13427"/>
    <lineage>
        <taxon>Eukaryota</taxon>
        <taxon>Viridiplantae</taxon>
        <taxon>Streptophyta</taxon>
        <taxon>Embryophyta</taxon>
        <taxon>Tracheophyta</taxon>
        <taxon>Spermatophyta</taxon>
        <taxon>Magnoliopsida</taxon>
        <taxon>eudicotyledons</taxon>
        <taxon>Gunneridae</taxon>
        <taxon>Pentapetalae</taxon>
        <taxon>asterids</taxon>
        <taxon>campanulids</taxon>
        <taxon>Asterales</taxon>
        <taxon>Asteraceae</taxon>
        <taxon>Cichorioideae</taxon>
        <taxon>Cichorieae</taxon>
        <taxon>Cichoriinae</taxon>
        <taxon>Cichorium</taxon>
    </lineage>
</organism>
<sequence length="318" mass="35730">MDITPVHTLNLSGVLTTSKTIIKANYSHFLALSLFFLPLSISLIITPTLRLSDHFFTVDIFRNFPPNQQKAVISNLLYILIIYLSTLCAISTISFSTYHGFAGEQVNFFTSLKSLTFSIFPMIKTAIVAHLLLFIISLTFLLFTGVIVMLAQNLGLLIDYNSIYFMCFSAVVVATLIVIIIFFHVNWCLALTIVVAESKWGVSPLIRSSYLVKGMRSVSLLLVLYFGIFSGILVCIYSDTVYRPALSSRGFMLFRMLATFLLMLIFLRSTATYTVLYMYCKALHGELALEIDEGFDHHYINLQSDVDKVPQIIPVVSA</sequence>
<dbReference type="Proteomes" id="UP001055811">
    <property type="component" value="Linkage Group LG02"/>
</dbReference>
<proteinExistence type="predicted"/>